<evidence type="ECO:0000313" key="4">
    <source>
        <dbReference type="Proteomes" id="UP000094936"/>
    </source>
</evidence>
<comment type="caution">
    <text evidence="3">The sequence shown here is derived from an EMBL/GenBank/DDBJ whole genome shotgun (WGS) entry which is preliminary data.</text>
</comment>
<dbReference type="OrthoDB" id="9847689at2"/>
<name>A0A1C3EGB1_9GAMM</name>
<feature type="region of interest" description="Disordered" evidence="2">
    <location>
        <begin position="40"/>
        <end position="91"/>
    </location>
</feature>
<protein>
    <submittedName>
        <fullName evidence="3">Uncharacterized protein</fullName>
    </submittedName>
</protein>
<dbReference type="Proteomes" id="UP000094936">
    <property type="component" value="Unassembled WGS sequence"/>
</dbReference>
<keyword evidence="4" id="KW-1185">Reference proteome</keyword>
<accession>A0A1C3EGB1</accession>
<evidence type="ECO:0000256" key="2">
    <source>
        <dbReference type="SAM" id="MobiDB-lite"/>
    </source>
</evidence>
<evidence type="ECO:0000256" key="1">
    <source>
        <dbReference type="SAM" id="Coils"/>
    </source>
</evidence>
<organism evidence="3 4">
    <name type="scientific">Veronia pacifica</name>
    <dbReference type="NCBI Taxonomy" id="1080227"/>
    <lineage>
        <taxon>Bacteria</taxon>
        <taxon>Pseudomonadati</taxon>
        <taxon>Pseudomonadota</taxon>
        <taxon>Gammaproteobacteria</taxon>
        <taxon>Vibrionales</taxon>
        <taxon>Vibrionaceae</taxon>
        <taxon>Veronia</taxon>
    </lineage>
</organism>
<sequence>MVKPVYLKFNAIVCEKVGYSPPEKFTTPEWMGGYTTIPPLKPLPQQRGPGTGEYNTGINYNSGNRVTKLGDEYHGNYKTKSSPLKSPPPQEQVPVVLENSGGTYTSKQESFKRQYQQTANQWDSKTAYKEYKDEMQKLEVLKQRKEMYQNTLKELGYQGRMEDMKNSEMQAVLQNLTILRDIHVETKIKVEVLENKFGFSPPSSWSFE</sequence>
<reference evidence="3 4" key="1">
    <citation type="submission" date="2016-05" db="EMBL/GenBank/DDBJ databases">
        <title>Genomic Taxonomy of the Vibrionaceae.</title>
        <authorList>
            <person name="Gomez-Gil B."/>
            <person name="Enciso-Ibarra J."/>
        </authorList>
    </citation>
    <scope>NUCLEOTIDE SEQUENCE [LARGE SCALE GENOMIC DNA]</scope>
    <source>
        <strain evidence="3 4">CAIM 1920</strain>
    </source>
</reference>
<proteinExistence type="predicted"/>
<gene>
    <name evidence="3" type="ORF">A8L45_13845</name>
</gene>
<keyword evidence="1" id="KW-0175">Coiled coil</keyword>
<dbReference type="AlphaFoldDB" id="A0A1C3EGB1"/>
<dbReference type="RefSeq" id="WP_068903263.1">
    <property type="nucleotide sequence ID" value="NZ_JBHUIF010000016.1"/>
</dbReference>
<feature type="compositionally biased region" description="Polar residues" evidence="2">
    <location>
        <begin position="53"/>
        <end position="65"/>
    </location>
</feature>
<feature type="coiled-coil region" evidence="1">
    <location>
        <begin position="128"/>
        <end position="158"/>
    </location>
</feature>
<evidence type="ECO:0000313" key="3">
    <source>
        <dbReference type="EMBL" id="ODA32268.1"/>
    </source>
</evidence>
<dbReference type="EMBL" id="LYBM01000025">
    <property type="protein sequence ID" value="ODA32268.1"/>
    <property type="molecule type" value="Genomic_DNA"/>
</dbReference>